<accession>A0ABN7WT82</accession>
<feature type="compositionally biased region" description="Polar residues" evidence="2">
    <location>
        <begin position="173"/>
        <end position="183"/>
    </location>
</feature>
<organism evidence="3 4">
    <name type="scientific">Gigaspora margarita</name>
    <dbReference type="NCBI Taxonomy" id="4874"/>
    <lineage>
        <taxon>Eukaryota</taxon>
        <taxon>Fungi</taxon>
        <taxon>Fungi incertae sedis</taxon>
        <taxon>Mucoromycota</taxon>
        <taxon>Glomeromycotina</taxon>
        <taxon>Glomeromycetes</taxon>
        <taxon>Diversisporales</taxon>
        <taxon>Gigasporaceae</taxon>
        <taxon>Gigaspora</taxon>
    </lineage>
</organism>
<keyword evidence="4" id="KW-1185">Reference proteome</keyword>
<keyword evidence="1" id="KW-0175">Coiled coil</keyword>
<dbReference type="Proteomes" id="UP000789901">
    <property type="component" value="Unassembled WGS sequence"/>
</dbReference>
<comment type="caution">
    <text evidence="3">The sequence shown here is derived from an EMBL/GenBank/DDBJ whole genome shotgun (WGS) entry which is preliminary data.</text>
</comment>
<sequence length="210" mass="23477">KSTLEVELKQIIEGNAEKAKLRDAELNTRIMELERSVKENEDRFAKLEQKQNNILDPVINQCIDTNSNSLDDSQNEDANASEEDLSYGSTETILSKNGQDGNLCDMKTVPSGNDRDENLSCGTKTISSENDQTEISELERDVECDKNEIVEQGLIEELHLSTDKQSLINSAIDNTNSTEINPSENKDELEIRSSASGAITPHPDWMKPYE</sequence>
<feature type="region of interest" description="Disordered" evidence="2">
    <location>
        <begin position="65"/>
        <end position="87"/>
    </location>
</feature>
<name>A0ABN7WT82_GIGMA</name>
<feature type="coiled-coil region" evidence="1">
    <location>
        <begin position="16"/>
        <end position="50"/>
    </location>
</feature>
<proteinExistence type="predicted"/>
<feature type="non-terminal residue" evidence="3">
    <location>
        <position position="1"/>
    </location>
</feature>
<feature type="non-terminal residue" evidence="3">
    <location>
        <position position="210"/>
    </location>
</feature>
<evidence type="ECO:0000256" key="1">
    <source>
        <dbReference type="SAM" id="Coils"/>
    </source>
</evidence>
<feature type="region of interest" description="Disordered" evidence="2">
    <location>
        <begin position="173"/>
        <end position="210"/>
    </location>
</feature>
<evidence type="ECO:0000256" key="2">
    <source>
        <dbReference type="SAM" id="MobiDB-lite"/>
    </source>
</evidence>
<evidence type="ECO:0000313" key="3">
    <source>
        <dbReference type="EMBL" id="CAG8839817.1"/>
    </source>
</evidence>
<protein>
    <submittedName>
        <fullName evidence="3">41884_t:CDS:1</fullName>
    </submittedName>
</protein>
<evidence type="ECO:0000313" key="4">
    <source>
        <dbReference type="Proteomes" id="UP000789901"/>
    </source>
</evidence>
<feature type="compositionally biased region" description="Acidic residues" evidence="2">
    <location>
        <begin position="73"/>
        <end position="85"/>
    </location>
</feature>
<gene>
    <name evidence="3" type="ORF">GMARGA_LOCUS34621</name>
</gene>
<dbReference type="EMBL" id="CAJVQB010061311">
    <property type="protein sequence ID" value="CAG8839817.1"/>
    <property type="molecule type" value="Genomic_DNA"/>
</dbReference>
<reference evidence="3 4" key="1">
    <citation type="submission" date="2021-06" db="EMBL/GenBank/DDBJ databases">
        <authorList>
            <person name="Kallberg Y."/>
            <person name="Tangrot J."/>
            <person name="Rosling A."/>
        </authorList>
    </citation>
    <scope>NUCLEOTIDE SEQUENCE [LARGE SCALE GENOMIC DNA]</scope>
    <source>
        <strain evidence="3 4">120-4 pot B 10/14</strain>
    </source>
</reference>